<protein>
    <submittedName>
        <fullName evidence="1">C39 family peptidase</fullName>
    </submittedName>
</protein>
<dbReference type="RefSeq" id="WP_230221401.1">
    <property type="nucleotide sequence ID" value="NZ_JAJKFT010000010.1"/>
</dbReference>
<name>A0A9X1MPH9_9BACT</name>
<proteinExistence type="predicted"/>
<reference evidence="1" key="1">
    <citation type="submission" date="2021-11" db="EMBL/GenBank/DDBJ databases">
        <title>Genome sequence.</title>
        <authorList>
            <person name="Sun Q."/>
        </authorList>
    </citation>
    <scope>NUCLEOTIDE SEQUENCE</scope>
    <source>
        <strain evidence="1">JC732</strain>
    </source>
</reference>
<sequence length="252" mass="28308">MAKSLHLDILPQPDETTCGPTCLHAVYRFFDDELPLAQVIRETPKLEEGGTLAVLLGCHALRRGYKATIYTYNLAVFDPSWFYPPPEPLESEEAVAAFHKRRLIERLHAQMQVKEEPKLHTASRAYIQFLELGGAIEMEDLRASLVRRFLKLDLPILTGLSATYLYGTPREFGLDCKPDDVRGYAVGHFVVLHGYDKEAGTVSVADPYLPNPLGEEHHYDVKIDRLLCAIMLGVLTYDANLLVIEPAEKSSN</sequence>
<dbReference type="Gene3D" id="3.90.70.10">
    <property type="entry name" value="Cysteine proteinases"/>
    <property type="match status" value="1"/>
</dbReference>
<comment type="caution">
    <text evidence="1">The sequence shown here is derived from an EMBL/GenBank/DDBJ whole genome shotgun (WGS) entry which is preliminary data.</text>
</comment>
<evidence type="ECO:0000313" key="2">
    <source>
        <dbReference type="Proteomes" id="UP001139103"/>
    </source>
</evidence>
<gene>
    <name evidence="1" type="ORF">LOC68_18275</name>
</gene>
<organism evidence="1 2">
    <name type="scientific">Blastopirellula sediminis</name>
    <dbReference type="NCBI Taxonomy" id="2894196"/>
    <lineage>
        <taxon>Bacteria</taxon>
        <taxon>Pseudomonadati</taxon>
        <taxon>Planctomycetota</taxon>
        <taxon>Planctomycetia</taxon>
        <taxon>Pirellulales</taxon>
        <taxon>Pirellulaceae</taxon>
        <taxon>Blastopirellula</taxon>
    </lineage>
</organism>
<dbReference type="Proteomes" id="UP001139103">
    <property type="component" value="Unassembled WGS sequence"/>
</dbReference>
<evidence type="ECO:0000313" key="1">
    <source>
        <dbReference type="EMBL" id="MCC9630346.1"/>
    </source>
</evidence>
<dbReference type="EMBL" id="JAJKFT010000010">
    <property type="protein sequence ID" value="MCC9630346.1"/>
    <property type="molecule type" value="Genomic_DNA"/>
</dbReference>
<dbReference type="AlphaFoldDB" id="A0A9X1MPH9"/>
<keyword evidence="2" id="KW-1185">Reference proteome</keyword>
<accession>A0A9X1MPH9</accession>